<dbReference type="InParanoid" id="A0A2R5G3U3"/>
<evidence type="ECO:0000259" key="8">
    <source>
        <dbReference type="Pfam" id="PF01529"/>
    </source>
</evidence>
<evidence type="ECO:0000256" key="5">
    <source>
        <dbReference type="ARBA" id="ARBA00023136"/>
    </source>
</evidence>
<keyword evidence="3 7" id="KW-0812">Transmembrane</keyword>
<comment type="caution">
    <text evidence="9">The sequence shown here is derived from an EMBL/GenBank/DDBJ whole genome shotgun (WGS) entry which is preliminary data.</text>
</comment>
<dbReference type="InterPro" id="IPR001594">
    <property type="entry name" value="Palmitoyltrfase_DHHC"/>
</dbReference>
<dbReference type="PANTHER" id="PTHR12246">
    <property type="entry name" value="PALMITOYLTRANSFERASE ZDHHC16"/>
    <property type="match status" value="1"/>
</dbReference>
<dbReference type="EC" id="2.3.1.225" evidence="7"/>
<comment type="subcellular location">
    <subcellularLocation>
        <location evidence="1">Membrane</location>
        <topology evidence="1">Multi-pass membrane protein</topology>
    </subcellularLocation>
</comment>
<comment type="caution">
    <text evidence="7">Lacks conserved residue(s) required for the propagation of feature annotation.</text>
</comment>
<keyword evidence="4 7" id="KW-1133">Transmembrane helix</keyword>
<dbReference type="GO" id="GO:0016020">
    <property type="term" value="C:membrane"/>
    <property type="evidence" value="ECO:0007669"/>
    <property type="project" value="UniProtKB-SubCell"/>
</dbReference>
<dbReference type="InterPro" id="IPR039859">
    <property type="entry name" value="PFA4/ZDH16/20/ERF2-like"/>
</dbReference>
<keyword evidence="5 7" id="KW-0472">Membrane</keyword>
<accession>A0A2R5G3U3</accession>
<evidence type="ECO:0000256" key="6">
    <source>
        <dbReference type="ARBA" id="ARBA00023315"/>
    </source>
</evidence>
<comment type="catalytic activity">
    <reaction evidence="7">
        <text>L-cysteinyl-[protein] + hexadecanoyl-CoA = S-hexadecanoyl-L-cysteinyl-[protein] + CoA</text>
        <dbReference type="Rhea" id="RHEA:36683"/>
        <dbReference type="Rhea" id="RHEA-COMP:10131"/>
        <dbReference type="Rhea" id="RHEA-COMP:11032"/>
        <dbReference type="ChEBI" id="CHEBI:29950"/>
        <dbReference type="ChEBI" id="CHEBI:57287"/>
        <dbReference type="ChEBI" id="CHEBI:57379"/>
        <dbReference type="ChEBI" id="CHEBI:74151"/>
        <dbReference type="EC" id="2.3.1.225"/>
    </reaction>
</comment>
<feature type="domain" description="Palmitoyltransferase DHHC" evidence="8">
    <location>
        <begin position="1"/>
        <end position="33"/>
    </location>
</feature>
<evidence type="ECO:0000256" key="1">
    <source>
        <dbReference type="ARBA" id="ARBA00004141"/>
    </source>
</evidence>
<evidence type="ECO:0000256" key="3">
    <source>
        <dbReference type="ARBA" id="ARBA00022692"/>
    </source>
</evidence>
<dbReference type="GO" id="GO:0019706">
    <property type="term" value="F:protein-cysteine S-palmitoyltransferase activity"/>
    <property type="evidence" value="ECO:0007669"/>
    <property type="project" value="UniProtKB-EC"/>
</dbReference>
<dbReference type="OrthoDB" id="9909019at2759"/>
<reference evidence="9 10" key="1">
    <citation type="submission" date="2017-12" db="EMBL/GenBank/DDBJ databases">
        <title>Sequencing, de novo assembly and annotation of complete genome of a new Thraustochytrid species, strain FCC1311.</title>
        <authorList>
            <person name="Sedici K."/>
            <person name="Godart F."/>
            <person name="Aiese Cigliano R."/>
            <person name="Sanseverino W."/>
            <person name="Barakat M."/>
            <person name="Ortet P."/>
            <person name="Marechal E."/>
            <person name="Cagnac O."/>
            <person name="Amato A."/>
        </authorList>
    </citation>
    <scope>NUCLEOTIDE SEQUENCE [LARGE SCALE GENOMIC DNA]</scope>
</reference>
<evidence type="ECO:0000256" key="7">
    <source>
        <dbReference type="RuleBase" id="RU079119"/>
    </source>
</evidence>
<sequence length="128" mass="14826">MDHHCPWVASCVGYYNYRYFYLFLFYLVIAFIVPSVGALLGFHTYLILTAQTTIEFYGRQTFNARAQYAGKLFRNDFDLGNTRNWELVFGKSRFPLAWARPSTRKPPGDGLSWPTAKSLVMLSHEQIV</sequence>
<organism evidence="9 10">
    <name type="scientific">Hondaea fermentalgiana</name>
    <dbReference type="NCBI Taxonomy" id="2315210"/>
    <lineage>
        <taxon>Eukaryota</taxon>
        <taxon>Sar</taxon>
        <taxon>Stramenopiles</taxon>
        <taxon>Bigyra</taxon>
        <taxon>Labyrinthulomycetes</taxon>
        <taxon>Thraustochytrida</taxon>
        <taxon>Thraustochytriidae</taxon>
        <taxon>Hondaea</taxon>
    </lineage>
</organism>
<gene>
    <name evidence="9" type="ORF">FCC1311_106111</name>
</gene>
<comment type="domain">
    <text evidence="7">The DHHC domain is required for palmitoyltransferase activity.</text>
</comment>
<dbReference type="Pfam" id="PF01529">
    <property type="entry name" value="DHHC"/>
    <property type="match status" value="1"/>
</dbReference>
<name>A0A2R5G3U3_9STRA</name>
<dbReference type="PROSITE" id="PS50216">
    <property type="entry name" value="DHHC"/>
    <property type="match status" value="1"/>
</dbReference>
<evidence type="ECO:0000256" key="2">
    <source>
        <dbReference type="ARBA" id="ARBA00022679"/>
    </source>
</evidence>
<evidence type="ECO:0000313" key="10">
    <source>
        <dbReference type="Proteomes" id="UP000241890"/>
    </source>
</evidence>
<evidence type="ECO:0000256" key="4">
    <source>
        <dbReference type="ARBA" id="ARBA00022989"/>
    </source>
</evidence>
<dbReference type="AlphaFoldDB" id="A0A2R5G3U3"/>
<keyword evidence="6 7" id="KW-0012">Acyltransferase</keyword>
<proteinExistence type="inferred from homology"/>
<evidence type="ECO:0000313" key="9">
    <source>
        <dbReference type="EMBL" id="GBG24428.1"/>
    </source>
</evidence>
<comment type="similarity">
    <text evidence="7">Belongs to the DHHC palmitoyltransferase family.</text>
</comment>
<keyword evidence="2 7" id="KW-0808">Transferase</keyword>
<protein>
    <recommendedName>
        <fullName evidence="7">Palmitoyltransferase</fullName>
        <ecNumber evidence="7">2.3.1.225</ecNumber>
    </recommendedName>
</protein>
<keyword evidence="10" id="KW-1185">Reference proteome</keyword>
<dbReference type="EMBL" id="BEYU01000005">
    <property type="protein sequence ID" value="GBG24428.1"/>
    <property type="molecule type" value="Genomic_DNA"/>
</dbReference>
<feature type="transmembrane region" description="Helical" evidence="7">
    <location>
        <begin position="20"/>
        <end position="42"/>
    </location>
</feature>
<dbReference type="Proteomes" id="UP000241890">
    <property type="component" value="Unassembled WGS sequence"/>
</dbReference>